<evidence type="ECO:0000313" key="2">
    <source>
        <dbReference type="EMBL" id="JAW14703.1"/>
    </source>
</evidence>
<proteinExistence type="predicted"/>
<keyword evidence="1" id="KW-0732">Signal</keyword>
<reference evidence="2" key="1">
    <citation type="journal article" date="2018" name="PLoS Negl. Trop. Dis.">
        <title>An insight into the salivary gland and fat body transcriptome of Panstrongylus lignarius (Hemiptera: Heteroptera), the main vector of Chagas disease in Peru.</title>
        <authorList>
            <person name="Nevoa J.C."/>
            <person name="Mendes M.T."/>
            <person name="da Silva M.V."/>
            <person name="Soares S.C."/>
            <person name="Oliveira C.J.F."/>
            <person name="Ribeiro J.M.C."/>
        </authorList>
    </citation>
    <scope>NUCLEOTIDE SEQUENCE</scope>
</reference>
<feature type="signal peptide" evidence="1">
    <location>
        <begin position="1"/>
        <end position="27"/>
    </location>
</feature>
<organism evidence="2">
    <name type="scientific">Panstrongylus lignarius</name>
    <dbReference type="NCBI Taxonomy" id="156445"/>
    <lineage>
        <taxon>Eukaryota</taxon>
        <taxon>Metazoa</taxon>
        <taxon>Ecdysozoa</taxon>
        <taxon>Arthropoda</taxon>
        <taxon>Hexapoda</taxon>
        <taxon>Insecta</taxon>
        <taxon>Pterygota</taxon>
        <taxon>Neoptera</taxon>
        <taxon>Paraneoptera</taxon>
        <taxon>Hemiptera</taxon>
        <taxon>Heteroptera</taxon>
        <taxon>Panheteroptera</taxon>
        <taxon>Cimicomorpha</taxon>
        <taxon>Reduviidae</taxon>
        <taxon>Triatominae</taxon>
        <taxon>Panstrongylus</taxon>
    </lineage>
</organism>
<dbReference type="AlphaFoldDB" id="A0A224Y234"/>
<feature type="chain" id="PRO_5013324958" evidence="1">
    <location>
        <begin position="28"/>
        <end position="107"/>
    </location>
</feature>
<accession>A0A224Y234</accession>
<name>A0A224Y234_9HEMI</name>
<evidence type="ECO:0000256" key="1">
    <source>
        <dbReference type="SAM" id="SignalP"/>
    </source>
</evidence>
<dbReference type="EMBL" id="GFTR01001723">
    <property type="protein sequence ID" value="JAW14703.1"/>
    <property type="molecule type" value="Transcribed_RNA"/>
</dbReference>
<protein>
    <submittedName>
        <fullName evidence="2">Putative secreted protein</fullName>
    </submittedName>
</protein>
<sequence length="107" mass="12020">MLPFGQPEKPAAVLAIGMVMVLPIVQAVVDNQDRFAGPQKNKVYHQNVHHAEVAGHNLHFQFSYHLHLLHHHLLPLENNLYVMYVQIAVGTMAGRIPGDLLARTLLF</sequence>